<comment type="caution">
    <text evidence="2">The sequence shown here is derived from an EMBL/GenBank/DDBJ whole genome shotgun (WGS) entry which is preliminary data.</text>
</comment>
<feature type="chain" id="PRO_5044807297" evidence="1">
    <location>
        <begin position="21"/>
        <end position="162"/>
    </location>
</feature>
<evidence type="ECO:0000256" key="1">
    <source>
        <dbReference type="SAM" id="SignalP"/>
    </source>
</evidence>
<feature type="signal peptide" evidence="1">
    <location>
        <begin position="1"/>
        <end position="20"/>
    </location>
</feature>
<gene>
    <name evidence="2" type="ORF">EQ836_25390</name>
</gene>
<protein>
    <submittedName>
        <fullName evidence="2">Uncharacterized protein</fullName>
    </submittedName>
</protein>
<reference evidence="2 3" key="1">
    <citation type="submission" date="2019-01" db="EMBL/GenBank/DDBJ databases">
        <title>Whole genome shotgun sequencing of Pseudomonas spp. isolated by its ability to degrade furfural.</title>
        <authorList>
            <person name="Donoso R."/>
            <person name="Farkas C."/>
            <person name="Villegas P."/>
            <person name="Gonzales-Toro F."/>
            <person name="Guajardo-Parra M."/>
            <person name="Araya-Nail M."/>
            <person name="Morgante V."/>
            <person name="Perez-Pantoja D."/>
        </authorList>
    </citation>
    <scope>NUCLEOTIDE SEQUENCE [LARGE SCALE GENOMIC DNA]</scope>
    <source>
        <strain evidence="2 3">VN231</strain>
    </source>
</reference>
<organism evidence="2 3">
    <name type="scientific">Ectopseudomonas mendocina</name>
    <name type="common">Pseudomonas mendocina</name>
    <dbReference type="NCBI Taxonomy" id="300"/>
    <lineage>
        <taxon>Bacteria</taxon>
        <taxon>Pseudomonadati</taxon>
        <taxon>Pseudomonadota</taxon>
        <taxon>Gammaproteobacteria</taxon>
        <taxon>Pseudomonadales</taxon>
        <taxon>Pseudomonadaceae</taxon>
        <taxon>Ectopseudomonas</taxon>
    </lineage>
</organism>
<proteinExistence type="predicted"/>
<dbReference type="Proteomes" id="UP000317327">
    <property type="component" value="Unassembled WGS sequence"/>
</dbReference>
<keyword evidence="1" id="KW-0732">Signal</keyword>
<evidence type="ECO:0000313" key="3">
    <source>
        <dbReference type="Proteomes" id="UP000317327"/>
    </source>
</evidence>
<sequence length="162" mass="17773">MALIIAALIASFSVSASVSACPIEECMPELATQSANDQALYFAQAGDWFTKVRDLKNPSEAVQHSALIAAQLHIAVLEAQNRALRRALETGKEPDYTSVRQLPSYQALNDAISSDILQVLSTGRMPQLEHLERRIHASIARSKLEEAGEALGQPRKPRRIIE</sequence>
<dbReference type="EMBL" id="SCFV01000020">
    <property type="protein sequence ID" value="TRO10717.1"/>
    <property type="molecule type" value="Genomic_DNA"/>
</dbReference>
<name>A0ABD7RMK8_ECTME</name>
<accession>A0ABD7RMK8</accession>
<evidence type="ECO:0000313" key="2">
    <source>
        <dbReference type="EMBL" id="TRO10717.1"/>
    </source>
</evidence>
<dbReference type="AlphaFoldDB" id="A0ABD7RMK8"/>